<proteinExistence type="predicted"/>
<dbReference type="Proteomes" id="UP000316626">
    <property type="component" value="Unassembled WGS sequence"/>
</dbReference>
<dbReference type="EMBL" id="VDGI01000002">
    <property type="protein sequence ID" value="TQR21327.1"/>
    <property type="molecule type" value="Genomic_DNA"/>
</dbReference>
<keyword evidence="2" id="KW-1185">Reference proteome</keyword>
<sequence>MNLKYFAEALNQSLQNVEKSVEHMELHTNMTKTQQLQIMQAILELSERIKLIETQIALKNNIH</sequence>
<comment type="caution">
    <text evidence="1">The sequence shown here is derived from an EMBL/GenBank/DDBJ whole genome shotgun (WGS) entry which is preliminary data.</text>
</comment>
<dbReference type="RefSeq" id="WP_142641219.1">
    <property type="nucleotide sequence ID" value="NZ_VDGI01000002.1"/>
</dbReference>
<name>A0A544TV50_9BACI</name>
<dbReference type="AlphaFoldDB" id="A0A544TV50"/>
<gene>
    <name evidence="1" type="ORF">FG384_03745</name>
</gene>
<protein>
    <submittedName>
        <fullName evidence="1">Uncharacterized protein</fullName>
    </submittedName>
</protein>
<accession>A0A544TV50</accession>
<reference evidence="1 2" key="1">
    <citation type="submission" date="2019-06" db="EMBL/GenBank/DDBJ databases">
        <title>Psychrobacillus vulpis sp. nov., a new species isolated from feces of a red fox that inhabits in The Tablas de Daimiel Natural Park, Albacete, Spain.</title>
        <authorList>
            <person name="Rodriguez M."/>
            <person name="Reina J.C."/>
            <person name="Bejar V."/>
            <person name="Llamas I."/>
        </authorList>
    </citation>
    <scope>NUCLEOTIDE SEQUENCE [LARGE SCALE GENOMIC DNA]</scope>
    <source>
        <strain evidence="1 2">Z8</strain>
    </source>
</reference>
<evidence type="ECO:0000313" key="1">
    <source>
        <dbReference type="EMBL" id="TQR21327.1"/>
    </source>
</evidence>
<evidence type="ECO:0000313" key="2">
    <source>
        <dbReference type="Proteomes" id="UP000316626"/>
    </source>
</evidence>
<organism evidence="1 2">
    <name type="scientific">Psychrobacillus vulpis</name>
    <dbReference type="NCBI Taxonomy" id="2325572"/>
    <lineage>
        <taxon>Bacteria</taxon>
        <taxon>Bacillati</taxon>
        <taxon>Bacillota</taxon>
        <taxon>Bacilli</taxon>
        <taxon>Bacillales</taxon>
        <taxon>Bacillaceae</taxon>
        <taxon>Psychrobacillus</taxon>
    </lineage>
</organism>
<dbReference type="OrthoDB" id="2971032at2"/>